<reference evidence="6 7" key="1">
    <citation type="submission" date="2016-11" db="EMBL/GenBank/DDBJ databases">
        <authorList>
            <person name="Jaros S."/>
            <person name="Januszkiewicz K."/>
            <person name="Wedrychowicz H."/>
        </authorList>
    </citation>
    <scope>NUCLEOTIDE SEQUENCE [LARGE SCALE GENOMIC DNA]</scope>
    <source>
        <strain evidence="6 7">DSM 24787</strain>
    </source>
</reference>
<evidence type="ECO:0000256" key="1">
    <source>
        <dbReference type="ARBA" id="ARBA00004196"/>
    </source>
</evidence>
<dbReference type="RefSeq" id="WP_084185672.1">
    <property type="nucleotide sequence ID" value="NZ_FSRA01000002.1"/>
</dbReference>
<dbReference type="CDD" id="cd02966">
    <property type="entry name" value="TlpA_like_family"/>
    <property type="match status" value="1"/>
</dbReference>
<sequence length="375" mass="42603">MSLIRLTTALLLILCVRGMAQEKKGFTISGKIDGIGNTKVLLGSKPNGYSSLRVRYIDSCMSVNDHFTFKGHIDELDFYAIEVPGKSKDYVYFILGNNEIKITGSKDSIQRSIVTGSPQYDIYKRYMQEVYNPLVKEVDAYDPIIDSLRLAGDLDEAKRIHSEIIRPYERRIAANLYRFVEENPTGFAALYELNSFSIRLPVDSTKKYFSGLSEELKGSSMGKMLKYWLFEYPELIGERHSMFDLDMPDTANHVRELSEFRGKYVLLYFWASGSGPSLDELPEVKRIDNLYRSKGLQVLGISLDTKKDLWTQAIIKHNITWPDLSDLQGTDGILPTGLQITTLPARYLIGPGGNIILKKVSLPEIEKFLQRKLVN</sequence>
<dbReference type="STRING" id="536979.SAMN04488055_3529"/>
<dbReference type="Proteomes" id="UP000185003">
    <property type="component" value="Unassembled WGS sequence"/>
</dbReference>
<dbReference type="PROSITE" id="PS51352">
    <property type="entry name" value="THIOREDOXIN_2"/>
    <property type="match status" value="1"/>
</dbReference>
<organism evidence="6 7">
    <name type="scientific">Chitinophaga niabensis</name>
    <dbReference type="NCBI Taxonomy" id="536979"/>
    <lineage>
        <taxon>Bacteria</taxon>
        <taxon>Pseudomonadati</taxon>
        <taxon>Bacteroidota</taxon>
        <taxon>Chitinophagia</taxon>
        <taxon>Chitinophagales</taxon>
        <taxon>Chitinophagaceae</taxon>
        <taxon>Chitinophaga</taxon>
    </lineage>
</organism>
<dbReference type="OrthoDB" id="6399635at2"/>
<dbReference type="InterPro" id="IPR000866">
    <property type="entry name" value="AhpC/TSA"/>
</dbReference>
<evidence type="ECO:0000313" key="7">
    <source>
        <dbReference type="Proteomes" id="UP000185003"/>
    </source>
</evidence>
<proteinExistence type="predicted"/>
<keyword evidence="7" id="KW-1185">Reference proteome</keyword>
<dbReference type="Gene3D" id="3.40.30.10">
    <property type="entry name" value="Glutaredoxin"/>
    <property type="match status" value="1"/>
</dbReference>
<evidence type="ECO:0000256" key="3">
    <source>
        <dbReference type="ARBA" id="ARBA00023157"/>
    </source>
</evidence>
<dbReference type="InterPro" id="IPR050553">
    <property type="entry name" value="Thioredoxin_ResA/DsbE_sf"/>
</dbReference>
<evidence type="ECO:0000259" key="5">
    <source>
        <dbReference type="PROSITE" id="PS51352"/>
    </source>
</evidence>
<dbReference type="InterPro" id="IPR025380">
    <property type="entry name" value="DUF4369"/>
</dbReference>
<evidence type="ECO:0000313" key="6">
    <source>
        <dbReference type="EMBL" id="SIO37918.1"/>
    </source>
</evidence>
<keyword evidence="3" id="KW-1015">Disulfide bond</keyword>
<name>A0A1N6J0K9_9BACT</name>
<evidence type="ECO:0000256" key="4">
    <source>
        <dbReference type="ARBA" id="ARBA00023284"/>
    </source>
</evidence>
<dbReference type="GO" id="GO:0016491">
    <property type="term" value="F:oxidoreductase activity"/>
    <property type="evidence" value="ECO:0007669"/>
    <property type="project" value="InterPro"/>
</dbReference>
<dbReference type="PANTHER" id="PTHR42852">
    <property type="entry name" value="THIOL:DISULFIDE INTERCHANGE PROTEIN DSBE"/>
    <property type="match status" value="1"/>
</dbReference>
<dbReference type="EMBL" id="FSRA01000002">
    <property type="protein sequence ID" value="SIO37918.1"/>
    <property type="molecule type" value="Genomic_DNA"/>
</dbReference>
<dbReference type="InterPro" id="IPR036249">
    <property type="entry name" value="Thioredoxin-like_sf"/>
</dbReference>
<dbReference type="GO" id="GO:0016209">
    <property type="term" value="F:antioxidant activity"/>
    <property type="evidence" value="ECO:0007669"/>
    <property type="project" value="InterPro"/>
</dbReference>
<dbReference type="SUPFAM" id="SSF52833">
    <property type="entry name" value="Thioredoxin-like"/>
    <property type="match status" value="1"/>
</dbReference>
<accession>A0A1N6J0K9</accession>
<evidence type="ECO:0000256" key="2">
    <source>
        <dbReference type="ARBA" id="ARBA00022748"/>
    </source>
</evidence>
<dbReference type="Pfam" id="PF00578">
    <property type="entry name" value="AhpC-TSA"/>
    <property type="match status" value="1"/>
</dbReference>
<protein>
    <submittedName>
        <fullName evidence="6">Peroxiredoxin</fullName>
    </submittedName>
</protein>
<comment type="subcellular location">
    <subcellularLocation>
        <location evidence="1">Cell envelope</location>
    </subcellularLocation>
</comment>
<keyword evidence="4" id="KW-0676">Redox-active center</keyword>
<dbReference type="GO" id="GO:0017004">
    <property type="term" value="P:cytochrome complex assembly"/>
    <property type="evidence" value="ECO:0007669"/>
    <property type="project" value="UniProtKB-KW"/>
</dbReference>
<keyword evidence="2" id="KW-0201">Cytochrome c-type biogenesis</keyword>
<feature type="domain" description="Thioredoxin" evidence="5">
    <location>
        <begin position="234"/>
        <end position="375"/>
    </location>
</feature>
<gene>
    <name evidence="6" type="ORF">SAMN04488055_3529</name>
</gene>
<dbReference type="PANTHER" id="PTHR42852:SF6">
    <property type="entry name" value="THIOL:DISULFIDE INTERCHANGE PROTEIN DSBE"/>
    <property type="match status" value="1"/>
</dbReference>
<dbReference type="InterPro" id="IPR013766">
    <property type="entry name" value="Thioredoxin_domain"/>
</dbReference>
<dbReference type="Pfam" id="PF14289">
    <property type="entry name" value="DUF4369"/>
    <property type="match status" value="1"/>
</dbReference>
<dbReference type="AlphaFoldDB" id="A0A1N6J0K9"/>
<dbReference type="GO" id="GO:0030313">
    <property type="term" value="C:cell envelope"/>
    <property type="evidence" value="ECO:0007669"/>
    <property type="project" value="UniProtKB-SubCell"/>
</dbReference>